<reference evidence="5 6" key="1">
    <citation type="journal article" date="2017" name="Nat. Commun.">
        <title>Genome assembly with in vitro proximity ligation data and whole-genome triplication in lettuce.</title>
        <authorList>
            <person name="Reyes-Chin-Wo S."/>
            <person name="Wang Z."/>
            <person name="Yang X."/>
            <person name="Kozik A."/>
            <person name="Arikit S."/>
            <person name="Song C."/>
            <person name="Xia L."/>
            <person name="Froenicke L."/>
            <person name="Lavelle D.O."/>
            <person name="Truco M.J."/>
            <person name="Xia R."/>
            <person name="Zhu S."/>
            <person name="Xu C."/>
            <person name="Xu H."/>
            <person name="Xu X."/>
            <person name="Cox K."/>
            <person name="Korf I."/>
            <person name="Meyers B.C."/>
            <person name="Michelmore R.W."/>
        </authorList>
    </citation>
    <scope>NUCLEOTIDE SEQUENCE [LARGE SCALE GENOMIC DNA]</scope>
    <source>
        <strain evidence="6">cv. Salinas</strain>
        <tissue evidence="5">Seedlings</tissue>
    </source>
</reference>
<dbReference type="Gene3D" id="3.40.50.10140">
    <property type="entry name" value="Toll/interleukin-1 receptor homology (TIR) domain"/>
    <property type="match status" value="1"/>
</dbReference>
<dbReference type="InterPro" id="IPR002182">
    <property type="entry name" value="NB-ARC"/>
</dbReference>
<dbReference type="Pfam" id="PF00931">
    <property type="entry name" value="NB-ARC"/>
    <property type="match status" value="1"/>
</dbReference>
<dbReference type="InterPro" id="IPR046830">
    <property type="entry name" value="Calmod_bind_M"/>
</dbReference>
<evidence type="ECO:0000256" key="2">
    <source>
        <dbReference type="ARBA" id="ARBA00022737"/>
    </source>
</evidence>
<dbReference type="Pfam" id="PF01582">
    <property type="entry name" value="TIR"/>
    <property type="match status" value="1"/>
</dbReference>
<dbReference type="FunFam" id="3.40.50.10140:FF:000007">
    <property type="entry name" value="Disease resistance protein (TIR-NBS-LRR class)"/>
    <property type="match status" value="1"/>
</dbReference>
<dbReference type="SUPFAM" id="SSF52200">
    <property type="entry name" value="Toll/Interleukin receptor TIR domain"/>
    <property type="match status" value="1"/>
</dbReference>
<dbReference type="Gene3D" id="3.40.50.300">
    <property type="entry name" value="P-loop containing nucleotide triphosphate hydrolases"/>
    <property type="match status" value="1"/>
</dbReference>
<feature type="domain" description="TIR" evidence="4">
    <location>
        <begin position="5"/>
        <end position="167"/>
    </location>
</feature>
<dbReference type="InterPro" id="IPR044974">
    <property type="entry name" value="Disease_R_plants"/>
</dbReference>
<dbReference type="InterPro" id="IPR000157">
    <property type="entry name" value="TIR_dom"/>
</dbReference>
<accession>A0A9R1VF03</accession>
<keyword evidence="3" id="KW-0520">NAD</keyword>
<dbReference type="SMART" id="SM00255">
    <property type="entry name" value="TIR"/>
    <property type="match status" value="1"/>
</dbReference>
<evidence type="ECO:0000256" key="3">
    <source>
        <dbReference type="ARBA" id="ARBA00023027"/>
    </source>
</evidence>
<name>A0A9R1VF03_LACSA</name>
<dbReference type="OrthoDB" id="10376403at2759"/>
<proteinExistence type="predicted"/>
<keyword evidence="2" id="KW-0677">Repeat</keyword>
<dbReference type="PANTHER" id="PTHR11017">
    <property type="entry name" value="LEUCINE-RICH REPEAT-CONTAINING PROTEIN"/>
    <property type="match status" value="1"/>
</dbReference>
<keyword evidence="1" id="KW-0433">Leucine-rich repeat</keyword>
<dbReference type="InterPro" id="IPR032675">
    <property type="entry name" value="LRR_dom_sf"/>
</dbReference>
<dbReference type="InterPro" id="IPR042197">
    <property type="entry name" value="Apaf_helical"/>
</dbReference>
<evidence type="ECO:0000313" key="6">
    <source>
        <dbReference type="Proteomes" id="UP000235145"/>
    </source>
</evidence>
<dbReference type="PROSITE" id="PS50104">
    <property type="entry name" value="TIR"/>
    <property type="match status" value="1"/>
</dbReference>
<protein>
    <recommendedName>
        <fullName evidence="4">TIR domain-containing protein</fullName>
    </recommendedName>
</protein>
<dbReference type="GO" id="GO:0043531">
    <property type="term" value="F:ADP binding"/>
    <property type="evidence" value="ECO:0007669"/>
    <property type="project" value="InterPro"/>
</dbReference>
<dbReference type="Proteomes" id="UP000235145">
    <property type="component" value="Unassembled WGS sequence"/>
</dbReference>
<dbReference type="InterPro" id="IPR046831">
    <property type="entry name" value="Calmodulin_bind_N"/>
</dbReference>
<keyword evidence="6" id="KW-1185">Reference proteome</keyword>
<dbReference type="Pfam" id="PF23282">
    <property type="entry name" value="WHD_ROQ1"/>
    <property type="match status" value="1"/>
</dbReference>
<dbReference type="InterPro" id="IPR027417">
    <property type="entry name" value="P-loop_NTPase"/>
</dbReference>
<dbReference type="Gene3D" id="1.10.8.430">
    <property type="entry name" value="Helical domain of apoptotic protease-activating factors"/>
    <property type="match status" value="1"/>
</dbReference>
<dbReference type="EMBL" id="NBSK02000005">
    <property type="protein sequence ID" value="KAJ0205156.1"/>
    <property type="molecule type" value="Genomic_DNA"/>
</dbReference>
<dbReference type="InterPro" id="IPR046829">
    <property type="entry name" value="Calmod_bind_C"/>
</dbReference>
<dbReference type="InterPro" id="IPR058192">
    <property type="entry name" value="WHD_ROQ1-like"/>
</dbReference>
<sequence>MASPGAYNVFLSFRGEDTRHSFTDHLYEALKRAGISTFRDDEEIKRGEELQQEIERVIKECRASVVVFSEKYGTSTWCLDELALILQQRRECNHFVLPVFYHVDPSDVRKQSNTFSIEVKACSRWTDDNVNLWKKALTEVADLAGMVLCGSEAKFLKEIVDIIYNKLDRKEVNLPPNITGIATRYGEISSWLNKPNVEFLAICGMGGSGKTTLAKYIYNSNWKTYENMSFIEGISHICEGPDGLRMLQEQLLKGILGGKKRKIPSVFEGTWEIQEALQTKRSLIVLDDIAEDSQLVALLGTGEINAQSKIIITTTRENTENWFKSTNWRCQDYKMTLLNDDESLELLSRHAFGSKAPKEGFEELAVQAVEYCEGNPLALEVLASSLSNNNTILHWKSQLKLLEKDIHSRIQNVLMMSYKSLSFDSEKELFLHIACFFVGKDMDYVVKILEHDYSALSGIKSLSNRCLLFVSPNNKLMMHRLLQELGKNIVRQESKFPAKRSRVWLSSDSYKILIHGEGSETMEGLALDMQMLEEQKFAFKSSNLKTDALQKMDNLKLLQLNIGPLSGSYENFSKDLRWLCWLGSHLRTIPSDLFMGNLVALDMSYSSLEVFEPPMVLQSLQILNLTGSHNLIQIRNMSMIPHLETFILWNCQNLVSVCESIGDLKSLVLLNMTGCKNLCMSEKTDQLLGLEASTSGGEVAEQPNFFFPRSLHRLFLKDCNLDCTDSFPLSFSDQPSLQYLNLGNSLFEFLPCYDHLKNLRVLDLSLCSRLKRLLCLPSTLAELYIYYCTSLEEISFQSHRFTLQEFGYEGCISLCEIEGFIKLVPVAKLGEIDLGHMKWLKEYQNHEVNLIGDDELTKGRSSCVQMLYEFNIMSTSLPDMKYPNIKPTYVSELSSFSFEVPPPPKNRSLKGLDVTFKYTISSDDDWVWFCKISTTNGVDLMYNPKVFGKPESGEVGIWLSYWPIGNTLDTGDNVNVSIIVISGLEVHKCGVSLIYTDDKVTEETLEENMEWIEVVGGDLSGFQLSTRAYYLCRRDFFELMEVGRLTPDWFNTLVGDTIECTEVRGWRKTGRPMQLNPSFSELKFVRCIIHGPESEDIYKIAEMSKSSSVDKTLEFTSSLLGETMKSSTSFKFSETTIKELNEIQESTSSPPRKKLKSLTTHGVTGGMEVQDGVQLPSQQIFGTLPRSPSDAHSTTSLQLRFQTKLLPTFFTGNRIESEDKSGIKVGLFDATSNEIVSSGPLSSQKIELVALDGDFTFDDNEDWSQSYFDAKVIYSRDGNRPLLKGDLVVTLKDGVAVLGNVYFTHYSSWSKKWVYRLGAKIQNKTAGFRIREARSQAFIVKDKRGDLYTKNYPPGLGDEIWRLEQIAKNGVLHKALSSHKIYTVKDFLRLYNTNESLLCRLLGGPDNKNSKKIIKHAKTCVLDEKLYIYNSNTDGFGILFNSVMEVVGATVDGKYHLSMNELSDSQKSMVEALKEQVYKNLEGVLPIDDVSMVAARVLETNLHGDPLRTASLDQLQITAEMDPFSNLSGWGEEV</sequence>
<dbReference type="SUPFAM" id="SSF52058">
    <property type="entry name" value="L domain-like"/>
    <property type="match status" value="1"/>
</dbReference>
<evidence type="ECO:0000259" key="4">
    <source>
        <dbReference type="PROSITE" id="PS50104"/>
    </source>
</evidence>
<organism evidence="5 6">
    <name type="scientific">Lactuca sativa</name>
    <name type="common">Garden lettuce</name>
    <dbReference type="NCBI Taxonomy" id="4236"/>
    <lineage>
        <taxon>Eukaryota</taxon>
        <taxon>Viridiplantae</taxon>
        <taxon>Streptophyta</taxon>
        <taxon>Embryophyta</taxon>
        <taxon>Tracheophyta</taxon>
        <taxon>Spermatophyta</taxon>
        <taxon>Magnoliopsida</taxon>
        <taxon>eudicotyledons</taxon>
        <taxon>Gunneridae</taxon>
        <taxon>Pentapetalae</taxon>
        <taxon>asterids</taxon>
        <taxon>campanulids</taxon>
        <taxon>Asterales</taxon>
        <taxon>Asteraceae</taxon>
        <taxon>Cichorioideae</taxon>
        <taxon>Cichorieae</taxon>
        <taxon>Lactucinae</taxon>
        <taxon>Lactuca</taxon>
    </lineage>
</organism>
<dbReference type="SUPFAM" id="SSF52540">
    <property type="entry name" value="P-loop containing nucleoside triphosphate hydrolases"/>
    <property type="match status" value="1"/>
</dbReference>
<dbReference type="PRINTS" id="PR00364">
    <property type="entry name" value="DISEASERSIST"/>
</dbReference>
<dbReference type="GO" id="GO:0007165">
    <property type="term" value="P:signal transduction"/>
    <property type="evidence" value="ECO:0007669"/>
    <property type="project" value="InterPro"/>
</dbReference>
<dbReference type="GO" id="GO:0006952">
    <property type="term" value="P:defense response"/>
    <property type="evidence" value="ECO:0007669"/>
    <property type="project" value="InterPro"/>
</dbReference>
<dbReference type="Gene3D" id="3.80.10.10">
    <property type="entry name" value="Ribonuclease Inhibitor"/>
    <property type="match status" value="2"/>
</dbReference>
<dbReference type="Pfam" id="PF20452">
    <property type="entry name" value="Calmod_bind_C"/>
    <property type="match status" value="1"/>
</dbReference>
<dbReference type="CDD" id="cd00267">
    <property type="entry name" value="ABC_ATPase"/>
    <property type="match status" value="1"/>
</dbReference>
<evidence type="ECO:0000256" key="1">
    <source>
        <dbReference type="ARBA" id="ARBA00022614"/>
    </source>
</evidence>
<gene>
    <name evidence="5" type="ORF">LSAT_V11C500257120</name>
</gene>
<comment type="caution">
    <text evidence="5">The sequence shown here is derived from an EMBL/GenBank/DDBJ whole genome shotgun (WGS) entry which is preliminary data.</text>
</comment>
<dbReference type="Pfam" id="PF07887">
    <property type="entry name" value="Calmodulin_bind"/>
    <property type="match status" value="1"/>
</dbReference>
<dbReference type="PANTHER" id="PTHR11017:SF307">
    <property type="entry name" value="TIR DOMAIN, P-LOOP CONTAINING NUCLEOSIDE TRIPHOSPHATE HYDROLASE"/>
    <property type="match status" value="1"/>
</dbReference>
<dbReference type="Pfam" id="PF20451">
    <property type="entry name" value="Calmod_bind_M"/>
    <property type="match status" value="1"/>
</dbReference>
<dbReference type="InterPro" id="IPR035897">
    <property type="entry name" value="Toll_tir_struct_dom_sf"/>
</dbReference>
<evidence type="ECO:0000313" key="5">
    <source>
        <dbReference type="EMBL" id="KAJ0205156.1"/>
    </source>
</evidence>